<sequence length="141" mass="15535">MLVIRCCGNSTRGASLVEALVALLVLSIGMLGVAAMQIKAMQGSHVAYQRGLASLMTSDARERLWATLGMTRGECPSAGAVETDWQEHWADVLPSVRESSAIDEIASCTYSIIITWQERRLDKETSTPRLRTITRLPRRSE</sequence>
<protein>
    <submittedName>
        <fullName evidence="2">Type IV pilus assembly protein PilV</fullName>
    </submittedName>
</protein>
<reference evidence="2 3" key="1">
    <citation type="submission" date="2016-10" db="EMBL/GenBank/DDBJ databases">
        <authorList>
            <person name="de Groot N.N."/>
        </authorList>
    </citation>
    <scope>NUCLEOTIDE SEQUENCE [LARGE SCALE GENOMIC DNA]</scope>
    <source>
        <strain evidence="2 3">DSM 19219</strain>
    </source>
</reference>
<dbReference type="EMBL" id="FNNI01000012">
    <property type="protein sequence ID" value="SDY14890.1"/>
    <property type="molecule type" value="Genomic_DNA"/>
</dbReference>
<evidence type="ECO:0000256" key="1">
    <source>
        <dbReference type="SAM" id="Phobius"/>
    </source>
</evidence>
<organism evidence="2 3">
    <name type="scientific">Aidingimonas halophila</name>
    <dbReference type="NCBI Taxonomy" id="574349"/>
    <lineage>
        <taxon>Bacteria</taxon>
        <taxon>Pseudomonadati</taxon>
        <taxon>Pseudomonadota</taxon>
        <taxon>Gammaproteobacteria</taxon>
        <taxon>Oceanospirillales</taxon>
        <taxon>Halomonadaceae</taxon>
        <taxon>Aidingimonas</taxon>
    </lineage>
</organism>
<evidence type="ECO:0000313" key="3">
    <source>
        <dbReference type="Proteomes" id="UP000198500"/>
    </source>
</evidence>
<evidence type="ECO:0000313" key="2">
    <source>
        <dbReference type="EMBL" id="SDY14890.1"/>
    </source>
</evidence>
<gene>
    <name evidence="2" type="ORF">SAMN05443545_11216</name>
</gene>
<dbReference type="Pfam" id="PF07963">
    <property type="entry name" value="N_methyl"/>
    <property type="match status" value="1"/>
</dbReference>
<dbReference type="InterPro" id="IPR012902">
    <property type="entry name" value="N_methyl_site"/>
</dbReference>
<proteinExistence type="predicted"/>
<keyword evidence="1" id="KW-1133">Transmembrane helix</keyword>
<feature type="transmembrane region" description="Helical" evidence="1">
    <location>
        <begin position="19"/>
        <end position="38"/>
    </location>
</feature>
<dbReference type="OrthoDB" id="6194160at2"/>
<dbReference type="STRING" id="574349.SAMN05443545_11216"/>
<keyword evidence="3" id="KW-1185">Reference proteome</keyword>
<name>A0A1H3HHS0_9GAMM</name>
<dbReference type="AlphaFoldDB" id="A0A1H3HHS0"/>
<dbReference type="Proteomes" id="UP000198500">
    <property type="component" value="Unassembled WGS sequence"/>
</dbReference>
<dbReference type="RefSeq" id="WP_092572257.1">
    <property type="nucleotide sequence ID" value="NZ_BMXH01000013.1"/>
</dbReference>
<accession>A0A1H3HHS0</accession>
<keyword evidence="1" id="KW-0812">Transmembrane</keyword>
<keyword evidence="1" id="KW-0472">Membrane</keyword>